<keyword evidence="3" id="KW-1185">Reference proteome</keyword>
<gene>
    <name evidence="2" type="ORF">IFM12276_47210</name>
</gene>
<reference evidence="2 3" key="1">
    <citation type="submission" date="2022-11" db="EMBL/GenBank/DDBJ databases">
        <title>Genome Sequencing of Nocardia sp. ON39_IFM12276 and assembly.</title>
        <authorList>
            <person name="Shimojima M."/>
            <person name="Toyokawa M."/>
            <person name="Uesaka K."/>
        </authorList>
    </citation>
    <scope>NUCLEOTIDE SEQUENCE [LARGE SCALE GENOMIC DNA]</scope>
    <source>
        <strain evidence="2 3">IFM 12276</strain>
    </source>
</reference>
<proteinExistence type="predicted"/>
<evidence type="ECO:0000313" key="2">
    <source>
        <dbReference type="EMBL" id="BDU01693.1"/>
    </source>
</evidence>
<name>A0ABN6U8V1_9NOCA</name>
<evidence type="ECO:0000313" key="3">
    <source>
        <dbReference type="Proteomes" id="UP001317870"/>
    </source>
</evidence>
<dbReference type="Proteomes" id="UP001317870">
    <property type="component" value="Chromosome"/>
</dbReference>
<evidence type="ECO:0000256" key="1">
    <source>
        <dbReference type="SAM" id="MobiDB-lite"/>
    </source>
</evidence>
<evidence type="ECO:0008006" key="4">
    <source>
        <dbReference type="Google" id="ProtNLM"/>
    </source>
</evidence>
<accession>A0ABN6U8V1</accession>
<feature type="compositionally biased region" description="Basic residues" evidence="1">
    <location>
        <begin position="12"/>
        <end position="23"/>
    </location>
</feature>
<feature type="region of interest" description="Disordered" evidence="1">
    <location>
        <begin position="1"/>
        <end position="24"/>
    </location>
</feature>
<protein>
    <recommendedName>
        <fullName evidence="4">Tyr recombinase domain-containing protein</fullName>
    </recommendedName>
</protein>
<sequence length="76" mass="8346">MHPGAAWPARPRNFHNRRRHTPPVRKTVASPIADQYGPQAAAQQLGHANDSVTKRHYIDQPTEAPDFTAALGRLAG</sequence>
<organism evidence="2 3">
    <name type="scientific">Nocardia sputorum</name>
    <dbReference type="NCBI Taxonomy" id="2984338"/>
    <lineage>
        <taxon>Bacteria</taxon>
        <taxon>Bacillati</taxon>
        <taxon>Actinomycetota</taxon>
        <taxon>Actinomycetes</taxon>
        <taxon>Mycobacteriales</taxon>
        <taxon>Nocardiaceae</taxon>
        <taxon>Nocardia</taxon>
    </lineage>
</organism>
<dbReference type="EMBL" id="AP026978">
    <property type="protein sequence ID" value="BDU01693.1"/>
    <property type="molecule type" value="Genomic_DNA"/>
</dbReference>